<feature type="domain" description="ATPase BadF/BadG/BcrA/BcrD type" evidence="1">
    <location>
        <begin position="6"/>
        <end position="285"/>
    </location>
</feature>
<dbReference type="Proteomes" id="UP000825799">
    <property type="component" value="Chromosome"/>
</dbReference>
<dbReference type="InterPro" id="IPR043129">
    <property type="entry name" value="ATPase_NBD"/>
</dbReference>
<dbReference type="Pfam" id="PF01869">
    <property type="entry name" value="BcrAD_BadFG"/>
    <property type="match status" value="1"/>
</dbReference>
<evidence type="ECO:0000313" key="2">
    <source>
        <dbReference type="EMBL" id="QYO78195.1"/>
    </source>
</evidence>
<dbReference type="PANTHER" id="PTHR43190:SF3">
    <property type="entry name" value="N-ACETYL-D-GLUCOSAMINE KINASE"/>
    <property type="match status" value="1"/>
</dbReference>
<evidence type="ECO:0000313" key="3">
    <source>
        <dbReference type="Proteomes" id="UP000825799"/>
    </source>
</evidence>
<gene>
    <name evidence="2" type="ORF">K1X15_06445</name>
</gene>
<dbReference type="InterPro" id="IPR052519">
    <property type="entry name" value="Euk-type_GlcNAc_Kinase"/>
</dbReference>
<reference evidence="2 3" key="1">
    <citation type="submission" date="2021-08" db="EMBL/GenBank/DDBJ databases">
        <title>Devosia salina sp. nov., isolated from the South China Sea sediment.</title>
        <authorList>
            <person name="Zhou Z."/>
        </authorList>
    </citation>
    <scope>NUCLEOTIDE SEQUENCE [LARGE SCALE GENOMIC DNA]</scope>
    <source>
        <strain evidence="2 3">SCS-3</strain>
    </source>
</reference>
<dbReference type="EMBL" id="CP080590">
    <property type="protein sequence ID" value="QYO78195.1"/>
    <property type="molecule type" value="Genomic_DNA"/>
</dbReference>
<dbReference type="RefSeq" id="WP_220306674.1">
    <property type="nucleotide sequence ID" value="NZ_CP080590.1"/>
</dbReference>
<proteinExistence type="predicted"/>
<accession>A0ABX8WIT7</accession>
<name>A0ABX8WIT7_9HYPH</name>
<dbReference type="SUPFAM" id="SSF53067">
    <property type="entry name" value="Actin-like ATPase domain"/>
    <property type="match status" value="2"/>
</dbReference>
<dbReference type="InterPro" id="IPR002731">
    <property type="entry name" value="ATPase_BadF"/>
</dbReference>
<keyword evidence="3" id="KW-1185">Reference proteome</keyword>
<dbReference type="PANTHER" id="PTHR43190">
    <property type="entry name" value="N-ACETYL-D-GLUCOSAMINE KINASE"/>
    <property type="match status" value="1"/>
</dbReference>
<organism evidence="2 3">
    <name type="scientific">Devosia salina</name>
    <dbReference type="NCBI Taxonomy" id="2860336"/>
    <lineage>
        <taxon>Bacteria</taxon>
        <taxon>Pseudomonadati</taxon>
        <taxon>Pseudomonadota</taxon>
        <taxon>Alphaproteobacteria</taxon>
        <taxon>Hyphomicrobiales</taxon>
        <taxon>Devosiaceae</taxon>
        <taxon>Devosia</taxon>
    </lineage>
</organism>
<dbReference type="Gene3D" id="3.30.420.40">
    <property type="match status" value="2"/>
</dbReference>
<protein>
    <recommendedName>
        <fullName evidence="1">ATPase BadF/BadG/BcrA/BcrD type domain-containing protein</fullName>
    </recommendedName>
</protein>
<sequence>MRQVHLGLDVGGTASRWVACDAAGQVVARGSVGGATAHVFNPAERQRLGTALGQVAEAVAAAGLEPVGLVGGLTGFGVAASNDIRLLASEALGLTQDRILVMDDIILAYAAHFRPGQGHLVSAGTGSIGVHVAADGTTTRVGGRGILIDDAGSGSWIALQALDRIYRVLDRTGSYDAIEALAEAIFALVGGAEWHDVRQYVYAGDRGRIGALAVGVARAAEAGDATALDILRQAGTELAGLAKALAARVGERPVAFIGGVLQLHPVIGAQIRAQLPDIEVSQPPIDSALAAARLQMDDAGGQWRTTLAALG</sequence>
<evidence type="ECO:0000259" key="1">
    <source>
        <dbReference type="Pfam" id="PF01869"/>
    </source>
</evidence>